<evidence type="ECO:0000256" key="1">
    <source>
        <dbReference type="ARBA" id="ARBA00003408"/>
    </source>
</evidence>
<keyword evidence="5" id="KW-0813">Transport</keyword>
<evidence type="ECO:0000256" key="2">
    <source>
        <dbReference type="ARBA" id="ARBA00004651"/>
    </source>
</evidence>
<feature type="transmembrane region" description="Helical" evidence="13">
    <location>
        <begin position="53"/>
        <end position="75"/>
    </location>
</feature>
<feature type="transmembrane region" description="Helical" evidence="13">
    <location>
        <begin position="21"/>
        <end position="41"/>
    </location>
</feature>
<feature type="transmembrane region" description="Helical" evidence="13">
    <location>
        <begin position="96"/>
        <end position="117"/>
    </location>
</feature>
<dbReference type="Pfam" id="PF01554">
    <property type="entry name" value="MatE"/>
    <property type="match status" value="2"/>
</dbReference>
<keyword evidence="8 13" id="KW-0812">Transmembrane</keyword>
<feature type="transmembrane region" description="Helical" evidence="13">
    <location>
        <begin position="194"/>
        <end position="214"/>
    </location>
</feature>
<dbReference type="PANTHER" id="PTHR43298">
    <property type="entry name" value="MULTIDRUG RESISTANCE PROTEIN NORM-RELATED"/>
    <property type="match status" value="1"/>
</dbReference>
<evidence type="ECO:0000256" key="4">
    <source>
        <dbReference type="ARBA" id="ARBA00020268"/>
    </source>
</evidence>
<evidence type="ECO:0000256" key="12">
    <source>
        <dbReference type="ARBA" id="ARBA00031636"/>
    </source>
</evidence>
<dbReference type="InterPro" id="IPR002528">
    <property type="entry name" value="MATE_fam"/>
</dbReference>
<feature type="transmembrane region" description="Helical" evidence="13">
    <location>
        <begin position="137"/>
        <end position="156"/>
    </location>
</feature>
<comment type="caution">
    <text evidence="14">The sequence shown here is derived from an EMBL/GenBank/DDBJ whole genome shotgun (WGS) entry which is preliminary data.</text>
</comment>
<keyword evidence="15" id="KW-1185">Reference proteome</keyword>
<dbReference type="AlphaFoldDB" id="A0AAE3DSQ0"/>
<dbReference type="GO" id="GO:0005886">
    <property type="term" value="C:plasma membrane"/>
    <property type="evidence" value="ECO:0007669"/>
    <property type="project" value="UniProtKB-SubCell"/>
</dbReference>
<comment type="subcellular location">
    <subcellularLocation>
        <location evidence="2">Cell membrane</location>
        <topology evidence="2">Multi-pass membrane protein</topology>
    </subcellularLocation>
</comment>
<name>A0AAE3DSQ0_9FIRM</name>
<feature type="transmembrane region" description="Helical" evidence="13">
    <location>
        <begin position="168"/>
        <end position="188"/>
    </location>
</feature>
<organism evidence="14 15">
    <name type="scientific">Fusicatenibacter faecihominis</name>
    <dbReference type="NCBI Taxonomy" id="2881276"/>
    <lineage>
        <taxon>Bacteria</taxon>
        <taxon>Bacillati</taxon>
        <taxon>Bacillota</taxon>
        <taxon>Clostridia</taxon>
        <taxon>Lachnospirales</taxon>
        <taxon>Lachnospiraceae</taxon>
        <taxon>Fusicatenibacter</taxon>
    </lineage>
</organism>
<dbReference type="PANTHER" id="PTHR43298:SF2">
    <property type="entry name" value="FMN_FAD EXPORTER YEEO-RELATED"/>
    <property type="match status" value="1"/>
</dbReference>
<dbReference type="GO" id="GO:0015297">
    <property type="term" value="F:antiporter activity"/>
    <property type="evidence" value="ECO:0007669"/>
    <property type="project" value="UniProtKB-KW"/>
</dbReference>
<evidence type="ECO:0000256" key="11">
    <source>
        <dbReference type="ARBA" id="ARBA00023136"/>
    </source>
</evidence>
<evidence type="ECO:0000256" key="9">
    <source>
        <dbReference type="ARBA" id="ARBA00022989"/>
    </source>
</evidence>
<evidence type="ECO:0000256" key="5">
    <source>
        <dbReference type="ARBA" id="ARBA00022448"/>
    </source>
</evidence>
<dbReference type="RefSeq" id="WP_227614951.1">
    <property type="nucleotide sequence ID" value="NZ_JAJEPR010000009.1"/>
</dbReference>
<dbReference type="GO" id="GO:0006811">
    <property type="term" value="P:monoatomic ion transport"/>
    <property type="evidence" value="ECO:0007669"/>
    <property type="project" value="UniProtKB-KW"/>
</dbReference>
<keyword evidence="9 13" id="KW-1133">Transmembrane helix</keyword>
<sequence length="453" mass="48428">MKKTKKLKQNWLRLKPEIKEVWILSLPAILTQITTIVMQYIDSAMVGALGANASATIGLVASSTWLFNGVTYAVSSGFSVQVAHRIGAGEEAEARNVVRHGLVTALIVSGLLSLLGVSISGQLPAWLGGEPGIRKDATLYFFVFALMLPFSQLNSLSSSFLQCSGDMVTPSILNAVMCLLDVVFNAILIPRFGVLGAGMGTALACAVISLTMTWRCCIHNPQLRLLHAEKGHFDGEILKKAFRIGTPVAVQEVAMNSAMVMATRIIAPLGATAIAANSFAVTAESFCYMPGYGIGSAATTLVGKSVGAGKPKMAKRYGNICTAMGALFMGFTGLVMMFICPVVFRILTPDATVRELATRVLRIELLAEPLFGVSIVAAGALRGAGDTFIPSLMNLGSIWIVRLGLAVVLVRFLGLPGMWIAMAVELCVRGLLMLYRQRTSSYYAHSPKRTKTK</sequence>
<protein>
    <recommendedName>
        <fullName evidence="4">Probable multidrug resistance protein NorM</fullName>
    </recommendedName>
    <alternativeName>
        <fullName evidence="12">Multidrug-efflux transporter</fullName>
    </alternativeName>
</protein>
<feature type="transmembrane region" description="Helical" evidence="13">
    <location>
        <begin position="320"/>
        <end position="346"/>
    </location>
</feature>
<feature type="transmembrane region" description="Helical" evidence="13">
    <location>
        <begin position="392"/>
        <end position="412"/>
    </location>
</feature>
<evidence type="ECO:0000256" key="10">
    <source>
        <dbReference type="ARBA" id="ARBA00023065"/>
    </source>
</evidence>
<dbReference type="CDD" id="cd13137">
    <property type="entry name" value="MATE_NorM_like"/>
    <property type="match status" value="1"/>
</dbReference>
<feature type="transmembrane region" description="Helical" evidence="13">
    <location>
        <begin position="366"/>
        <end position="385"/>
    </location>
</feature>
<keyword evidence="10" id="KW-0406">Ion transport</keyword>
<accession>A0AAE3DSQ0</accession>
<keyword evidence="11 13" id="KW-0472">Membrane</keyword>
<comment type="similarity">
    <text evidence="3">Belongs to the multi antimicrobial extrusion (MATE) (TC 2.A.66.1) family.</text>
</comment>
<evidence type="ECO:0000256" key="13">
    <source>
        <dbReference type="SAM" id="Phobius"/>
    </source>
</evidence>
<keyword evidence="6" id="KW-0050">Antiport</keyword>
<evidence type="ECO:0000256" key="3">
    <source>
        <dbReference type="ARBA" id="ARBA00010199"/>
    </source>
</evidence>
<dbReference type="Proteomes" id="UP001197875">
    <property type="component" value="Unassembled WGS sequence"/>
</dbReference>
<dbReference type="InterPro" id="IPR050222">
    <property type="entry name" value="MATE_MdtK"/>
</dbReference>
<evidence type="ECO:0000313" key="14">
    <source>
        <dbReference type="EMBL" id="MCC2189654.1"/>
    </source>
</evidence>
<comment type="function">
    <text evidence="1">Multidrug efflux pump.</text>
</comment>
<proteinExistence type="inferred from homology"/>
<dbReference type="InterPro" id="IPR048279">
    <property type="entry name" value="MdtK-like"/>
</dbReference>
<dbReference type="PIRSF" id="PIRSF006603">
    <property type="entry name" value="DinF"/>
    <property type="match status" value="1"/>
</dbReference>
<evidence type="ECO:0000256" key="6">
    <source>
        <dbReference type="ARBA" id="ARBA00022449"/>
    </source>
</evidence>
<dbReference type="NCBIfam" id="TIGR00797">
    <property type="entry name" value="matE"/>
    <property type="match status" value="1"/>
</dbReference>
<dbReference type="GO" id="GO:0042910">
    <property type="term" value="F:xenobiotic transmembrane transporter activity"/>
    <property type="evidence" value="ECO:0007669"/>
    <property type="project" value="InterPro"/>
</dbReference>
<gene>
    <name evidence="14" type="ORF">LKD71_07520</name>
</gene>
<evidence type="ECO:0000313" key="15">
    <source>
        <dbReference type="Proteomes" id="UP001197875"/>
    </source>
</evidence>
<evidence type="ECO:0000256" key="8">
    <source>
        <dbReference type="ARBA" id="ARBA00022692"/>
    </source>
</evidence>
<reference evidence="14 15" key="1">
    <citation type="submission" date="2021-10" db="EMBL/GenBank/DDBJ databases">
        <title>Anaerobic single-cell dispensing facilitates the cultivation of human gut bacteria.</title>
        <authorList>
            <person name="Afrizal A."/>
        </authorList>
    </citation>
    <scope>NUCLEOTIDE SEQUENCE [LARGE SCALE GENOMIC DNA]</scope>
    <source>
        <strain evidence="14 15">CLA-AA-H277</strain>
    </source>
</reference>
<keyword evidence="7" id="KW-1003">Cell membrane</keyword>
<dbReference type="EMBL" id="JAJEPR010000009">
    <property type="protein sequence ID" value="MCC2189654.1"/>
    <property type="molecule type" value="Genomic_DNA"/>
</dbReference>
<evidence type="ECO:0000256" key="7">
    <source>
        <dbReference type="ARBA" id="ARBA00022475"/>
    </source>
</evidence>